<evidence type="ECO:0000313" key="5">
    <source>
        <dbReference type="Proteomes" id="UP000325313"/>
    </source>
</evidence>
<dbReference type="AlphaFoldDB" id="A0A5B0M2Z3"/>
<evidence type="ECO:0000313" key="2">
    <source>
        <dbReference type="EMBL" id="KAA1070350.1"/>
    </source>
</evidence>
<evidence type="ECO:0000313" key="3">
    <source>
        <dbReference type="EMBL" id="KAA1090054.1"/>
    </source>
</evidence>
<feature type="region of interest" description="Disordered" evidence="1">
    <location>
        <begin position="1"/>
        <end position="23"/>
    </location>
</feature>
<evidence type="ECO:0000256" key="1">
    <source>
        <dbReference type="SAM" id="MobiDB-lite"/>
    </source>
</evidence>
<dbReference type="EMBL" id="VSWC01000171">
    <property type="protein sequence ID" value="KAA1070350.1"/>
    <property type="molecule type" value="Genomic_DNA"/>
</dbReference>
<proteinExistence type="predicted"/>
<evidence type="ECO:0000313" key="4">
    <source>
        <dbReference type="Proteomes" id="UP000324748"/>
    </source>
</evidence>
<dbReference type="EMBL" id="VDEP01000404">
    <property type="protein sequence ID" value="KAA1090054.1"/>
    <property type="molecule type" value="Genomic_DNA"/>
</dbReference>
<organism evidence="2 4">
    <name type="scientific">Puccinia graminis f. sp. tritici</name>
    <dbReference type="NCBI Taxonomy" id="56615"/>
    <lineage>
        <taxon>Eukaryota</taxon>
        <taxon>Fungi</taxon>
        <taxon>Dikarya</taxon>
        <taxon>Basidiomycota</taxon>
        <taxon>Pucciniomycotina</taxon>
        <taxon>Pucciniomycetes</taxon>
        <taxon>Pucciniales</taxon>
        <taxon>Pucciniaceae</taxon>
        <taxon>Puccinia</taxon>
    </lineage>
</organism>
<keyword evidence="4" id="KW-1185">Reference proteome</keyword>
<accession>A0A5B0M2Z3</accession>
<name>A0A5B0M2Z3_PUCGR</name>
<sequence length="99" mass="11303">MYYAALSFPTPNKSHHQQSPVEQTWSGKLPISYQKTMIGRPILSKWMFLGSVFSRDTATYQKTSDSRPGYVPPKITFIAKMKKLKKLPQHAEFLSIIGI</sequence>
<feature type="compositionally biased region" description="Polar residues" evidence="1">
    <location>
        <begin position="9"/>
        <end position="23"/>
    </location>
</feature>
<dbReference type="Proteomes" id="UP000325313">
    <property type="component" value="Unassembled WGS sequence"/>
</dbReference>
<dbReference type="Proteomes" id="UP000324748">
    <property type="component" value="Unassembled WGS sequence"/>
</dbReference>
<protein>
    <submittedName>
        <fullName evidence="2">Uncharacterized protein</fullName>
    </submittedName>
</protein>
<dbReference type="OrthoDB" id="10281545at2759"/>
<gene>
    <name evidence="2" type="ORF">PGT21_009290</name>
    <name evidence="3" type="ORF">PGTUg99_034759</name>
</gene>
<comment type="caution">
    <text evidence="2">The sequence shown here is derived from an EMBL/GenBank/DDBJ whole genome shotgun (WGS) entry which is preliminary data.</text>
</comment>
<reference evidence="4 5" key="1">
    <citation type="submission" date="2019-05" db="EMBL/GenBank/DDBJ databases">
        <title>Emergence of the Ug99 lineage of the wheat stem rust pathogen through somatic hybridization.</title>
        <authorList>
            <person name="Li F."/>
            <person name="Upadhyaya N.M."/>
            <person name="Sperschneider J."/>
            <person name="Matny O."/>
            <person name="Nguyen-Phuc H."/>
            <person name="Mago R."/>
            <person name="Raley C."/>
            <person name="Miller M.E."/>
            <person name="Silverstein K.A.T."/>
            <person name="Henningsen E."/>
            <person name="Hirsch C.D."/>
            <person name="Visser B."/>
            <person name="Pretorius Z.A."/>
            <person name="Steffenson B.J."/>
            <person name="Schwessinger B."/>
            <person name="Dodds P.N."/>
            <person name="Figueroa M."/>
        </authorList>
    </citation>
    <scope>NUCLEOTIDE SEQUENCE [LARGE SCALE GENOMIC DNA]</scope>
    <source>
        <strain evidence="2">21-0</strain>
        <strain evidence="3 5">Ug99</strain>
    </source>
</reference>